<dbReference type="GeneID" id="91094349"/>
<keyword evidence="11" id="KW-1185">Reference proteome</keyword>
<evidence type="ECO:0000256" key="2">
    <source>
        <dbReference type="ARBA" id="ARBA00007798"/>
    </source>
</evidence>
<proteinExistence type="inferred from homology"/>
<evidence type="ECO:0000256" key="3">
    <source>
        <dbReference type="ARBA" id="ARBA00022553"/>
    </source>
</evidence>
<feature type="compositionally biased region" description="Basic and acidic residues" evidence="8">
    <location>
        <begin position="252"/>
        <end position="264"/>
    </location>
</feature>
<gene>
    <name evidence="10" type="ORF">L201_003679</name>
</gene>
<organism evidence="10 11">
    <name type="scientific">Kwoniella dendrophila CBS 6074</name>
    <dbReference type="NCBI Taxonomy" id="1295534"/>
    <lineage>
        <taxon>Eukaryota</taxon>
        <taxon>Fungi</taxon>
        <taxon>Dikarya</taxon>
        <taxon>Basidiomycota</taxon>
        <taxon>Agaricomycotina</taxon>
        <taxon>Tremellomycetes</taxon>
        <taxon>Tremellales</taxon>
        <taxon>Cryptococcaceae</taxon>
        <taxon>Kwoniella</taxon>
    </lineage>
</organism>
<feature type="region of interest" description="Disordered" evidence="8">
    <location>
        <begin position="119"/>
        <end position="349"/>
    </location>
</feature>
<dbReference type="PANTHER" id="PTHR15970">
    <property type="entry name" value="ELL-ASSOCIATED FACTOR EAF"/>
    <property type="match status" value="1"/>
</dbReference>
<keyword evidence="4" id="KW-0805">Transcription regulation</keyword>
<evidence type="ECO:0000313" key="10">
    <source>
        <dbReference type="EMBL" id="WWC88766.1"/>
    </source>
</evidence>
<dbReference type="RefSeq" id="XP_066075529.1">
    <property type="nucleotide sequence ID" value="XM_066219432.1"/>
</dbReference>
<dbReference type="PANTHER" id="PTHR15970:SF2">
    <property type="entry name" value="ELL-ASSOCIATED FACTOR EAF"/>
    <property type="match status" value="1"/>
</dbReference>
<evidence type="ECO:0000256" key="1">
    <source>
        <dbReference type="ARBA" id="ARBA00004123"/>
    </source>
</evidence>
<evidence type="ECO:0000256" key="5">
    <source>
        <dbReference type="ARBA" id="ARBA00023159"/>
    </source>
</evidence>
<sequence length="349" mass="37889">MSEIPQGTYPLQFSSSINSQWGIGGPSKKRRRDEEELVAFRYAFKPASITQNTPGTYNISAGIGNNGQVVFDTNTGIQQSFDVREEHSKARECVLIYNEVTKSFTLHTLPSTLHLTLNRSTSSRAKAASVTSSTSSKSIPLSKLSRDIEDDELDDSGSRLKEENEEETTPRPKKKSRPSVVDDGIETRPTKGGKGLPRKKPLESAPIPILSTTSTTSFGPKTKGVKAKAGKANTKSTTTKGKGKKSTVAATQEHDTSTKFKSSEFIEDSDEEIANSESNIPEEEAEEEIDEFANLLGESLAQADNYDDNDEESEEEEEEDDDDGGLGGARLVVGSSVAPVIDDDGSEWI</sequence>
<evidence type="ECO:0000256" key="7">
    <source>
        <dbReference type="ARBA" id="ARBA00023242"/>
    </source>
</evidence>
<evidence type="ECO:0000259" key="9">
    <source>
        <dbReference type="Pfam" id="PF09816"/>
    </source>
</evidence>
<feature type="compositionally biased region" description="Low complexity" evidence="8">
    <location>
        <begin position="230"/>
        <end position="251"/>
    </location>
</feature>
<dbReference type="GO" id="GO:0003711">
    <property type="term" value="F:transcription elongation factor activity"/>
    <property type="evidence" value="ECO:0007669"/>
    <property type="project" value="TreeGrafter"/>
</dbReference>
<dbReference type="InterPro" id="IPR027093">
    <property type="entry name" value="EAF_fam"/>
</dbReference>
<evidence type="ECO:0000256" key="6">
    <source>
        <dbReference type="ARBA" id="ARBA00023163"/>
    </source>
</evidence>
<dbReference type="AlphaFoldDB" id="A0AAX4JTK8"/>
<dbReference type="Pfam" id="PF09816">
    <property type="entry name" value="EAF"/>
    <property type="match status" value="1"/>
</dbReference>
<keyword evidence="6" id="KW-0804">Transcription</keyword>
<dbReference type="EMBL" id="CP144101">
    <property type="protein sequence ID" value="WWC88766.1"/>
    <property type="molecule type" value="Genomic_DNA"/>
</dbReference>
<feature type="compositionally biased region" description="Acidic residues" evidence="8">
    <location>
        <begin position="265"/>
        <end position="291"/>
    </location>
</feature>
<protein>
    <recommendedName>
        <fullName evidence="9">Transcription elongation factor Eaf N-terminal domain-containing protein</fullName>
    </recommendedName>
</protein>
<accession>A0AAX4JTK8</accession>
<comment type="subcellular location">
    <subcellularLocation>
        <location evidence="1">Nucleus</location>
    </subcellularLocation>
</comment>
<feature type="domain" description="Transcription elongation factor Eaf N-terminal" evidence="9">
    <location>
        <begin position="9"/>
        <end position="120"/>
    </location>
</feature>
<evidence type="ECO:0000256" key="4">
    <source>
        <dbReference type="ARBA" id="ARBA00023015"/>
    </source>
</evidence>
<keyword evidence="3" id="KW-0597">Phosphoprotein</keyword>
<feature type="compositionally biased region" description="Low complexity" evidence="8">
    <location>
        <begin position="119"/>
        <end position="143"/>
    </location>
</feature>
<dbReference type="InterPro" id="IPR019194">
    <property type="entry name" value="Tscrpt_elong_fac_Eaf_N"/>
</dbReference>
<dbReference type="GO" id="GO:0032783">
    <property type="term" value="C:super elongation complex"/>
    <property type="evidence" value="ECO:0007669"/>
    <property type="project" value="InterPro"/>
</dbReference>
<reference evidence="10 11" key="1">
    <citation type="submission" date="2024-01" db="EMBL/GenBank/DDBJ databases">
        <title>Comparative genomics of Cryptococcus and Kwoniella reveals pathogenesis evolution and contrasting modes of karyotype evolution via chromosome fusion or intercentromeric recombination.</title>
        <authorList>
            <person name="Coelho M.A."/>
            <person name="David-Palma M."/>
            <person name="Shea T."/>
            <person name="Bowers K."/>
            <person name="McGinley-Smith S."/>
            <person name="Mohammad A.W."/>
            <person name="Gnirke A."/>
            <person name="Yurkov A.M."/>
            <person name="Nowrousian M."/>
            <person name="Sun S."/>
            <person name="Cuomo C.A."/>
            <person name="Heitman J."/>
        </authorList>
    </citation>
    <scope>NUCLEOTIDE SEQUENCE [LARGE SCALE GENOMIC DNA]</scope>
    <source>
        <strain evidence="10 11">CBS 6074</strain>
    </source>
</reference>
<dbReference type="Proteomes" id="UP001355207">
    <property type="component" value="Chromosome 4"/>
</dbReference>
<feature type="compositionally biased region" description="Acidic residues" evidence="8">
    <location>
        <begin position="305"/>
        <end position="324"/>
    </location>
</feature>
<name>A0AAX4JTK8_9TREE</name>
<keyword evidence="7" id="KW-0539">Nucleus</keyword>
<evidence type="ECO:0000313" key="11">
    <source>
        <dbReference type="Proteomes" id="UP001355207"/>
    </source>
</evidence>
<evidence type="ECO:0000256" key="8">
    <source>
        <dbReference type="SAM" id="MobiDB-lite"/>
    </source>
</evidence>
<comment type="similarity">
    <text evidence="2">Belongs to the EAF family.</text>
</comment>
<dbReference type="GO" id="GO:0006368">
    <property type="term" value="P:transcription elongation by RNA polymerase II"/>
    <property type="evidence" value="ECO:0007669"/>
    <property type="project" value="InterPro"/>
</dbReference>
<keyword evidence="5" id="KW-0010">Activator</keyword>